<dbReference type="InterPro" id="IPR009081">
    <property type="entry name" value="PP-bd_ACP"/>
</dbReference>
<accession>A0A6G8S5A6</accession>
<dbReference type="EMBL" id="CP049916">
    <property type="protein sequence ID" value="QIO09369.1"/>
    <property type="molecule type" value="Genomic_DNA"/>
</dbReference>
<dbReference type="InterPro" id="IPR036736">
    <property type="entry name" value="ACP-like_sf"/>
</dbReference>
<evidence type="ECO:0000313" key="3">
    <source>
        <dbReference type="Proteomes" id="UP000501939"/>
    </source>
</evidence>
<proteinExistence type="predicted"/>
<name>A0A6G8S5A6_9GAMM</name>
<evidence type="ECO:0000313" key="2">
    <source>
        <dbReference type="EMBL" id="QIO09369.1"/>
    </source>
</evidence>
<dbReference type="SUPFAM" id="SSF47336">
    <property type="entry name" value="ACP-like"/>
    <property type="match status" value="1"/>
</dbReference>
<protein>
    <submittedName>
        <fullName evidence="2">Acyl carrier protein</fullName>
    </submittedName>
</protein>
<sequence length="238" mass="26616">MFYAMPHKIEFAPSQAKWRIDSSNSVLIMLGLNTLSERMKVDLHAQDCDLSTHLSAVLKKAKTLDITVLDVNPNNVMHSMMQLGEAVSEQRQLMFTGWIDPMAKQLIQHIAGITTQICIIDDAILLENKSQHLQWINSLAEQGIHHANSTTVNRMWSLSAPSEYVLSDKGILLAITEQLDLEPLEIDPSKDLRSYGLDSIAMVSLIGLWRANGAHISYEDFLSSCTLEKLMTLLKSPS</sequence>
<evidence type="ECO:0000259" key="1">
    <source>
        <dbReference type="PROSITE" id="PS50075"/>
    </source>
</evidence>
<dbReference type="Pfam" id="PF00550">
    <property type="entry name" value="PP-binding"/>
    <property type="match status" value="1"/>
</dbReference>
<dbReference type="Proteomes" id="UP000501939">
    <property type="component" value="Chromosome"/>
</dbReference>
<organism evidence="2 3">
    <name type="scientific">Acinetobacter lanii</name>
    <dbReference type="NCBI Taxonomy" id="2715163"/>
    <lineage>
        <taxon>Bacteria</taxon>
        <taxon>Pseudomonadati</taxon>
        <taxon>Pseudomonadota</taxon>
        <taxon>Gammaproteobacteria</taxon>
        <taxon>Moraxellales</taxon>
        <taxon>Moraxellaceae</taxon>
        <taxon>Acinetobacter</taxon>
    </lineage>
</organism>
<dbReference type="Gene3D" id="1.10.1200.10">
    <property type="entry name" value="ACP-like"/>
    <property type="match status" value="1"/>
</dbReference>
<gene>
    <name evidence="2" type="ORF">G8D99_10290</name>
</gene>
<dbReference type="KEGG" id="alj:G8D99_10290"/>
<dbReference type="AlphaFoldDB" id="A0A6G8S5A6"/>
<feature type="domain" description="Carrier" evidence="1">
    <location>
        <begin position="163"/>
        <end position="238"/>
    </location>
</feature>
<dbReference type="RefSeq" id="WP_166325407.1">
    <property type="nucleotide sequence ID" value="NZ_CP049916.1"/>
</dbReference>
<keyword evidence="3" id="KW-1185">Reference proteome</keyword>
<reference evidence="2 3" key="1">
    <citation type="submission" date="2020-03" db="EMBL/GenBank/DDBJ databases">
        <authorList>
            <person name="Zhu W."/>
        </authorList>
    </citation>
    <scope>NUCLEOTIDE SEQUENCE [LARGE SCALE GENOMIC DNA]</scope>
    <source>
        <strain evidence="2 3">185</strain>
    </source>
</reference>
<dbReference type="PROSITE" id="PS50075">
    <property type="entry name" value="CARRIER"/>
    <property type="match status" value="1"/>
</dbReference>